<reference evidence="2" key="1">
    <citation type="journal article" date="2014" name="Int. J. Syst. Evol. Microbiol.">
        <title>Complete genome sequence of Corynebacterium casei LMG S-19264T (=DSM 44701T), isolated from a smear-ripened cheese.</title>
        <authorList>
            <consortium name="US DOE Joint Genome Institute (JGI-PGF)"/>
            <person name="Walter F."/>
            <person name="Albersmeier A."/>
            <person name="Kalinowski J."/>
            <person name="Ruckert C."/>
        </authorList>
    </citation>
    <scope>NUCLEOTIDE SEQUENCE</scope>
    <source>
        <strain evidence="2">JCM 4988</strain>
    </source>
</reference>
<dbReference type="AlphaFoldDB" id="A0A918UVN1"/>
<evidence type="ECO:0000313" key="3">
    <source>
        <dbReference type="Proteomes" id="UP000630936"/>
    </source>
</evidence>
<protein>
    <submittedName>
        <fullName evidence="2">Uncharacterized protein</fullName>
    </submittedName>
</protein>
<evidence type="ECO:0000313" key="2">
    <source>
        <dbReference type="EMBL" id="GGZ37650.1"/>
    </source>
</evidence>
<feature type="compositionally biased region" description="Basic and acidic residues" evidence="1">
    <location>
        <begin position="9"/>
        <end position="19"/>
    </location>
</feature>
<dbReference type="Proteomes" id="UP000630936">
    <property type="component" value="Unassembled WGS sequence"/>
</dbReference>
<feature type="region of interest" description="Disordered" evidence="1">
    <location>
        <begin position="1"/>
        <end position="76"/>
    </location>
</feature>
<evidence type="ECO:0000256" key="1">
    <source>
        <dbReference type="SAM" id="MobiDB-lite"/>
    </source>
</evidence>
<comment type="caution">
    <text evidence="2">The sequence shown here is derived from an EMBL/GenBank/DDBJ whole genome shotgun (WGS) entry which is preliminary data.</text>
</comment>
<dbReference type="EMBL" id="BMWG01000009">
    <property type="protein sequence ID" value="GGZ37650.1"/>
    <property type="molecule type" value="Genomic_DNA"/>
</dbReference>
<organism evidence="2 3">
    <name type="scientific">Streptomyces inusitatus</name>
    <dbReference type="NCBI Taxonomy" id="68221"/>
    <lineage>
        <taxon>Bacteria</taxon>
        <taxon>Bacillati</taxon>
        <taxon>Actinomycetota</taxon>
        <taxon>Actinomycetes</taxon>
        <taxon>Kitasatosporales</taxon>
        <taxon>Streptomycetaceae</taxon>
        <taxon>Streptomyces</taxon>
    </lineage>
</organism>
<proteinExistence type="predicted"/>
<sequence>MRPVVYRRPRLEEGHRDIAKPFSIEPPKPSSPPARMAATTGRAESAPEPGENDAVTAGAAMPRRRASALGIDRSPP</sequence>
<name>A0A918UVN1_9ACTN</name>
<gene>
    <name evidence="2" type="ORF">GCM10010387_34790</name>
</gene>
<accession>A0A918UVN1</accession>
<reference evidence="2" key="2">
    <citation type="submission" date="2020-09" db="EMBL/GenBank/DDBJ databases">
        <authorList>
            <person name="Sun Q."/>
            <person name="Ohkuma M."/>
        </authorList>
    </citation>
    <scope>NUCLEOTIDE SEQUENCE</scope>
    <source>
        <strain evidence="2">JCM 4988</strain>
    </source>
</reference>
<keyword evidence="3" id="KW-1185">Reference proteome</keyword>